<evidence type="ECO:0000256" key="8">
    <source>
        <dbReference type="ARBA" id="ARBA00023239"/>
    </source>
</evidence>
<sequence>MTTAADDGQQQATAPDAAAADVISMNQHNQVIGEYQKLLAAYQSQLASSPNPTVFEIFVCKDNFKFNASHFVAFPGFRERLHGHSYRASVKLLGSHQIGRDGYVVDFGCVKSVAKDVCKTLNEYFLVPTLSEVLEITVNEDKDKEGNGTDICGEINTGGNKYPGSVIIKCEDGSTFTFPRQDCLLLPIMHSTAEELAIYIFGKVVDGLDSEYLIKRGVTMMEITVSEAVGQDAFSVTRSLQVKAQHLMLHRSSPTIQSHL</sequence>
<keyword evidence="5" id="KW-0479">Metal-binding</keyword>
<name>A0AAD8XSC3_9STRA</name>
<dbReference type="InterPro" id="IPR038418">
    <property type="entry name" value="6-PTP_synth/QueD_sf"/>
</dbReference>
<dbReference type="PANTHER" id="PTHR12589">
    <property type="entry name" value="PYRUVOYL TETRAHYDROBIOPTERIN SYNTHASE"/>
    <property type="match status" value="1"/>
</dbReference>
<evidence type="ECO:0000313" key="10">
    <source>
        <dbReference type="Proteomes" id="UP001224775"/>
    </source>
</evidence>
<dbReference type="Pfam" id="PF01242">
    <property type="entry name" value="PTPS"/>
    <property type="match status" value="1"/>
</dbReference>
<keyword evidence="10" id="KW-1185">Reference proteome</keyword>
<dbReference type="EMBL" id="JATAAI010000056">
    <property type="protein sequence ID" value="KAK1732939.1"/>
    <property type="molecule type" value="Genomic_DNA"/>
</dbReference>
<reference evidence="9" key="1">
    <citation type="submission" date="2023-06" db="EMBL/GenBank/DDBJ databases">
        <title>Survivors Of The Sea: Transcriptome response of Skeletonema marinoi to long-term dormancy.</title>
        <authorList>
            <person name="Pinder M.I.M."/>
            <person name="Kourtchenko O."/>
            <person name="Robertson E.K."/>
            <person name="Larsson T."/>
            <person name="Maumus F."/>
            <person name="Osuna-Cruz C.M."/>
            <person name="Vancaester E."/>
            <person name="Stenow R."/>
            <person name="Vandepoele K."/>
            <person name="Ploug H."/>
            <person name="Bruchert V."/>
            <person name="Godhe A."/>
            <person name="Topel M."/>
        </authorList>
    </citation>
    <scope>NUCLEOTIDE SEQUENCE</scope>
    <source>
        <strain evidence="9">R05AC</strain>
    </source>
</reference>
<comment type="caution">
    <text evidence="9">The sequence shown here is derived from an EMBL/GenBank/DDBJ whole genome shotgun (WGS) entry which is preliminary data.</text>
</comment>
<dbReference type="AlphaFoldDB" id="A0AAD8XSC3"/>
<dbReference type="EC" id="4.2.3.12" evidence="4"/>
<evidence type="ECO:0000256" key="3">
    <source>
        <dbReference type="ARBA" id="ARBA00009164"/>
    </source>
</evidence>
<protein>
    <recommendedName>
        <fullName evidence="4">6-pyruvoyltetrahydropterin synthase</fullName>
        <ecNumber evidence="4">4.2.3.12</ecNumber>
    </recommendedName>
</protein>
<dbReference type="Gene3D" id="3.30.479.10">
    <property type="entry name" value="6-pyruvoyl tetrahydropterin synthase/QueD"/>
    <property type="match status" value="1"/>
</dbReference>
<evidence type="ECO:0000256" key="5">
    <source>
        <dbReference type="ARBA" id="ARBA00022723"/>
    </source>
</evidence>
<dbReference type="GO" id="GO:0003874">
    <property type="term" value="F:6-pyruvoyltetrahydropterin synthase activity"/>
    <property type="evidence" value="ECO:0007669"/>
    <property type="project" value="UniProtKB-EC"/>
</dbReference>
<keyword evidence="6" id="KW-0862">Zinc</keyword>
<keyword evidence="7" id="KW-0783">Tetrahydrobiopterin biosynthesis</keyword>
<proteinExistence type="inferred from homology"/>
<organism evidence="9 10">
    <name type="scientific">Skeletonema marinoi</name>
    <dbReference type="NCBI Taxonomy" id="267567"/>
    <lineage>
        <taxon>Eukaryota</taxon>
        <taxon>Sar</taxon>
        <taxon>Stramenopiles</taxon>
        <taxon>Ochrophyta</taxon>
        <taxon>Bacillariophyta</taxon>
        <taxon>Coscinodiscophyceae</taxon>
        <taxon>Thalassiosirophycidae</taxon>
        <taxon>Thalassiosirales</taxon>
        <taxon>Skeletonemataceae</taxon>
        <taxon>Skeletonema</taxon>
        <taxon>Skeletonema marinoi-dohrnii complex</taxon>
    </lineage>
</organism>
<comment type="cofactor">
    <cofactor evidence="1">
        <name>Zn(2+)</name>
        <dbReference type="ChEBI" id="CHEBI:29105"/>
    </cofactor>
</comment>
<dbReference type="SUPFAM" id="SSF55620">
    <property type="entry name" value="Tetrahydrobiopterin biosynthesis enzymes-like"/>
    <property type="match status" value="1"/>
</dbReference>
<evidence type="ECO:0000313" key="9">
    <source>
        <dbReference type="EMBL" id="KAK1732939.1"/>
    </source>
</evidence>
<dbReference type="GO" id="GO:0006729">
    <property type="term" value="P:tetrahydrobiopterin biosynthetic process"/>
    <property type="evidence" value="ECO:0007669"/>
    <property type="project" value="UniProtKB-KW"/>
</dbReference>
<comment type="pathway">
    <text evidence="2">Cofactor biosynthesis; tetrahydrobiopterin biosynthesis; tetrahydrobiopterin from 7,8-dihydroneopterin triphosphate: step 1/3.</text>
</comment>
<accession>A0AAD8XSC3</accession>
<evidence type="ECO:0000256" key="6">
    <source>
        <dbReference type="ARBA" id="ARBA00022833"/>
    </source>
</evidence>
<keyword evidence="8 9" id="KW-0456">Lyase</keyword>
<comment type="similarity">
    <text evidence="3">Belongs to the PTPS family.</text>
</comment>
<gene>
    <name evidence="9" type="ORF">QTG54_016477</name>
</gene>
<evidence type="ECO:0000256" key="4">
    <source>
        <dbReference type="ARBA" id="ARBA00013100"/>
    </source>
</evidence>
<evidence type="ECO:0000256" key="1">
    <source>
        <dbReference type="ARBA" id="ARBA00001947"/>
    </source>
</evidence>
<evidence type="ECO:0000256" key="2">
    <source>
        <dbReference type="ARBA" id="ARBA00005126"/>
    </source>
</evidence>
<dbReference type="GO" id="GO:0046872">
    <property type="term" value="F:metal ion binding"/>
    <property type="evidence" value="ECO:0007669"/>
    <property type="project" value="UniProtKB-KW"/>
</dbReference>
<dbReference type="PANTHER" id="PTHR12589:SF7">
    <property type="entry name" value="6-PYRUVOYL TETRAHYDROBIOPTERIN SYNTHASE"/>
    <property type="match status" value="1"/>
</dbReference>
<dbReference type="Proteomes" id="UP001224775">
    <property type="component" value="Unassembled WGS sequence"/>
</dbReference>
<evidence type="ECO:0000256" key="7">
    <source>
        <dbReference type="ARBA" id="ARBA00023007"/>
    </source>
</evidence>
<dbReference type="InterPro" id="IPR007115">
    <property type="entry name" value="6-PTP_synth/QueD"/>
</dbReference>